<keyword evidence="5" id="KW-1185">Reference proteome</keyword>
<dbReference type="Gene3D" id="3.90.180.10">
    <property type="entry name" value="Medium-chain alcohol dehydrogenases, catalytic domain"/>
    <property type="match status" value="1"/>
</dbReference>
<dbReference type="PANTHER" id="PTHR44054">
    <property type="entry name" value="SYNAPTIC VESICLE MEMBRANE PROTEIN VAT-1 HOMOLOG-LIKE"/>
    <property type="match status" value="1"/>
</dbReference>
<evidence type="ECO:0000256" key="1">
    <source>
        <dbReference type="ARBA" id="ARBA00023002"/>
    </source>
</evidence>
<dbReference type="AlphaFoldDB" id="A0A2T7NJ83"/>
<evidence type="ECO:0000313" key="5">
    <source>
        <dbReference type="Proteomes" id="UP000245119"/>
    </source>
</evidence>
<dbReference type="SUPFAM" id="SSF50129">
    <property type="entry name" value="GroES-like"/>
    <property type="match status" value="1"/>
</dbReference>
<accession>A0A2T7NJ83</accession>
<dbReference type="CDD" id="cd08275">
    <property type="entry name" value="MDR3"/>
    <property type="match status" value="1"/>
</dbReference>
<dbReference type="Proteomes" id="UP000245119">
    <property type="component" value="Linkage Group LG12"/>
</dbReference>
<evidence type="ECO:0000313" key="4">
    <source>
        <dbReference type="EMBL" id="PVD21227.1"/>
    </source>
</evidence>
<dbReference type="InterPro" id="IPR036291">
    <property type="entry name" value="NAD(P)-bd_dom_sf"/>
</dbReference>
<feature type="domain" description="Enoyl reductase (ER)" evidence="3">
    <location>
        <begin position="50"/>
        <end position="325"/>
    </location>
</feature>
<evidence type="ECO:0000256" key="2">
    <source>
        <dbReference type="SAM" id="MobiDB-lite"/>
    </source>
</evidence>
<comment type="caution">
    <text evidence="4">The sequence shown here is derived from an EMBL/GenBank/DDBJ whole genome shotgun (WGS) entry which is preliminary data.</text>
</comment>
<dbReference type="InterPro" id="IPR011032">
    <property type="entry name" value="GroES-like_sf"/>
</dbReference>
<evidence type="ECO:0000259" key="3">
    <source>
        <dbReference type="SMART" id="SM00829"/>
    </source>
</evidence>
<dbReference type="OrthoDB" id="203908at2759"/>
<feature type="region of interest" description="Disordered" evidence="2">
    <location>
        <begin position="1"/>
        <end position="37"/>
    </location>
</feature>
<sequence>MPEKDAAPSETPAAEAGAEGGAAKPEVKEEAAAAAPPQKTMKSVVLTGFGSMKMIKVQQKPEPKLADGEVLIRVKACGMSFPDLMVRQGVIDNPPKTPLILGFECAGEVEAVGENVTDFSVGDRVIALTDFKAWAELVSVSANTVYKIPDNMSFHDGAALLMNYITAYVLLFDLANLRKGQSLLIHSAAGGVGVDIVLDCLCGEDTNRGISILKPMGKYLLYGSSNIVTGETKSFFSFAKSWWQVDKVNPIKLSDDNKCVGGFQLRRLLFRQSQYGYVRNVVDSLLDLYRQGKIHPTIDSVWAFEDVGEGMQKLHDRKNIGKILLDPSKEPVPKTQGKGCEQAEANVENGPGEKSESAVNGE</sequence>
<name>A0A2T7NJ83_POMCA</name>
<organism evidence="4 5">
    <name type="scientific">Pomacea canaliculata</name>
    <name type="common">Golden apple snail</name>
    <dbReference type="NCBI Taxonomy" id="400727"/>
    <lineage>
        <taxon>Eukaryota</taxon>
        <taxon>Metazoa</taxon>
        <taxon>Spiralia</taxon>
        <taxon>Lophotrochozoa</taxon>
        <taxon>Mollusca</taxon>
        <taxon>Gastropoda</taxon>
        <taxon>Caenogastropoda</taxon>
        <taxon>Architaenioglossa</taxon>
        <taxon>Ampullarioidea</taxon>
        <taxon>Ampullariidae</taxon>
        <taxon>Pomacea</taxon>
    </lineage>
</organism>
<dbReference type="SUPFAM" id="SSF51735">
    <property type="entry name" value="NAD(P)-binding Rossmann-fold domains"/>
    <property type="match status" value="1"/>
</dbReference>
<dbReference type="EMBL" id="PZQS01000012">
    <property type="protein sequence ID" value="PVD21227.1"/>
    <property type="molecule type" value="Genomic_DNA"/>
</dbReference>
<dbReference type="InterPro" id="IPR020843">
    <property type="entry name" value="ER"/>
</dbReference>
<dbReference type="InterPro" id="IPR013154">
    <property type="entry name" value="ADH-like_N"/>
</dbReference>
<feature type="compositionally biased region" description="Low complexity" evidence="2">
    <location>
        <begin position="8"/>
        <end position="24"/>
    </location>
</feature>
<dbReference type="Gene3D" id="3.40.50.720">
    <property type="entry name" value="NAD(P)-binding Rossmann-like Domain"/>
    <property type="match status" value="2"/>
</dbReference>
<keyword evidence="1" id="KW-0560">Oxidoreductase</keyword>
<dbReference type="Pfam" id="PF08240">
    <property type="entry name" value="ADH_N"/>
    <property type="match status" value="1"/>
</dbReference>
<gene>
    <name evidence="4" type="ORF">C0Q70_19398</name>
</gene>
<feature type="region of interest" description="Disordered" evidence="2">
    <location>
        <begin position="325"/>
        <end position="362"/>
    </location>
</feature>
<dbReference type="SMART" id="SM00829">
    <property type="entry name" value="PKS_ER"/>
    <property type="match status" value="1"/>
</dbReference>
<dbReference type="PANTHER" id="PTHR44054:SF2">
    <property type="entry name" value="SYNAPTIC VESICLE MEMBRANE PROTEIN VAT-1 HOMOLOG-LIKE"/>
    <property type="match status" value="1"/>
</dbReference>
<protein>
    <recommendedName>
        <fullName evidence="3">Enoyl reductase (ER) domain-containing protein</fullName>
    </recommendedName>
</protein>
<dbReference type="STRING" id="400727.A0A2T7NJ83"/>
<dbReference type="Pfam" id="PF13602">
    <property type="entry name" value="ADH_zinc_N_2"/>
    <property type="match status" value="1"/>
</dbReference>
<reference evidence="4 5" key="1">
    <citation type="submission" date="2018-04" db="EMBL/GenBank/DDBJ databases">
        <title>The genome of golden apple snail Pomacea canaliculata provides insight into stress tolerance and invasive adaptation.</title>
        <authorList>
            <person name="Liu C."/>
            <person name="Liu B."/>
            <person name="Ren Y."/>
            <person name="Zhang Y."/>
            <person name="Wang H."/>
            <person name="Li S."/>
            <person name="Jiang F."/>
            <person name="Yin L."/>
            <person name="Zhang G."/>
            <person name="Qian W."/>
            <person name="Fan W."/>
        </authorList>
    </citation>
    <scope>NUCLEOTIDE SEQUENCE [LARGE SCALE GENOMIC DNA]</scope>
    <source>
        <strain evidence="4">SZHN2017</strain>
        <tissue evidence="4">Muscle</tissue>
    </source>
</reference>
<dbReference type="InterPro" id="IPR052100">
    <property type="entry name" value="SV-ATPase_mito-regulator"/>
</dbReference>
<proteinExistence type="predicted"/>
<dbReference type="GO" id="GO:0016491">
    <property type="term" value="F:oxidoreductase activity"/>
    <property type="evidence" value="ECO:0007669"/>
    <property type="project" value="UniProtKB-KW"/>
</dbReference>